<comment type="similarity">
    <text evidence="1">Belongs to the ABC transporter superfamily.</text>
</comment>
<comment type="caution">
    <text evidence="6">The sequence shown here is derived from an EMBL/GenBank/DDBJ whole genome shotgun (WGS) entry which is preliminary data.</text>
</comment>
<dbReference type="InterPro" id="IPR013563">
    <property type="entry name" value="Oligopep_ABC_C"/>
</dbReference>
<dbReference type="Pfam" id="PF00005">
    <property type="entry name" value="ABC_tran"/>
    <property type="match status" value="1"/>
</dbReference>
<reference evidence="6" key="1">
    <citation type="submission" date="2016-10" db="EMBL/GenBank/DDBJ databases">
        <title>Sequence of Gallionella enrichment culture.</title>
        <authorList>
            <person name="Poehlein A."/>
            <person name="Muehling M."/>
            <person name="Daniel R."/>
        </authorList>
    </citation>
    <scope>NUCLEOTIDE SEQUENCE</scope>
</reference>
<dbReference type="GO" id="GO:0005524">
    <property type="term" value="F:ATP binding"/>
    <property type="evidence" value="ECO:0007669"/>
    <property type="project" value="UniProtKB-KW"/>
</dbReference>
<dbReference type="PROSITE" id="PS00211">
    <property type="entry name" value="ABC_TRANSPORTER_1"/>
    <property type="match status" value="1"/>
</dbReference>
<gene>
    <name evidence="6" type="primary">oppF_4</name>
    <name evidence="6" type="ORF">GALL_52810</name>
</gene>
<dbReference type="SMART" id="SM00382">
    <property type="entry name" value="AAA"/>
    <property type="match status" value="1"/>
</dbReference>
<dbReference type="InterPro" id="IPR027417">
    <property type="entry name" value="P-loop_NTPase"/>
</dbReference>
<dbReference type="PROSITE" id="PS50893">
    <property type="entry name" value="ABC_TRANSPORTER_2"/>
    <property type="match status" value="1"/>
</dbReference>
<evidence type="ECO:0000256" key="2">
    <source>
        <dbReference type="ARBA" id="ARBA00022448"/>
    </source>
</evidence>
<name>A0A1J5SY45_9ZZZZ</name>
<evidence type="ECO:0000313" key="6">
    <source>
        <dbReference type="EMBL" id="OIR13465.1"/>
    </source>
</evidence>
<dbReference type="SUPFAM" id="SSF52540">
    <property type="entry name" value="P-loop containing nucleoside triphosphate hydrolases"/>
    <property type="match status" value="1"/>
</dbReference>
<keyword evidence="2" id="KW-0813">Transport</keyword>
<dbReference type="GO" id="GO:0055085">
    <property type="term" value="P:transmembrane transport"/>
    <property type="evidence" value="ECO:0007669"/>
    <property type="project" value="UniProtKB-ARBA"/>
</dbReference>
<dbReference type="NCBIfam" id="TIGR01727">
    <property type="entry name" value="oligo_HPY"/>
    <property type="match status" value="1"/>
</dbReference>
<keyword evidence="3" id="KW-0547">Nucleotide-binding</keyword>
<dbReference type="PANTHER" id="PTHR43776">
    <property type="entry name" value="TRANSPORT ATP-BINDING PROTEIN"/>
    <property type="match status" value="1"/>
</dbReference>
<accession>A0A1J5SY45</accession>
<dbReference type="PANTHER" id="PTHR43776:SF7">
    <property type="entry name" value="D,D-DIPEPTIDE TRANSPORT ATP-BINDING PROTEIN DDPF-RELATED"/>
    <property type="match status" value="1"/>
</dbReference>
<proteinExistence type="inferred from homology"/>
<dbReference type="AlphaFoldDB" id="A0A1J5SY45"/>
<sequence>MAAPILEVRNLSTRFVKRPGLFSRGPAAVVHAVDDVSFALAPGEVLGLVGESGSGKSTLARTILRLTPAHQGSVMLEGHDFLALDGAALASARGRIQMVFQDPYASLNPRMTIFDALAEPLLVHRKCAASEVPQRVARLIERVGLSTAHLRKYPHEFSGGQRQRIAIARALSLDPRVLIADEPVSALDVSIQAQIINLLATLVRELGLSLVFISHDLSVIKHLSDRVAVMYLGRIVEQGEAGRVIGSPVHPYTRALVSAIPVPDPDAVGRSRIILPGEPPSPYAPPPGCPFHPRCPYAIDACRAIRPALESIAGAHDVACLRSRELEPFSP</sequence>
<dbReference type="GO" id="GO:0015833">
    <property type="term" value="P:peptide transport"/>
    <property type="evidence" value="ECO:0007669"/>
    <property type="project" value="InterPro"/>
</dbReference>
<dbReference type="FunFam" id="3.40.50.300:FF:000016">
    <property type="entry name" value="Oligopeptide ABC transporter ATP-binding component"/>
    <property type="match status" value="1"/>
</dbReference>
<evidence type="ECO:0000256" key="1">
    <source>
        <dbReference type="ARBA" id="ARBA00005417"/>
    </source>
</evidence>
<organism evidence="6">
    <name type="scientific">mine drainage metagenome</name>
    <dbReference type="NCBI Taxonomy" id="410659"/>
    <lineage>
        <taxon>unclassified sequences</taxon>
        <taxon>metagenomes</taxon>
        <taxon>ecological metagenomes</taxon>
    </lineage>
</organism>
<dbReference type="InterPro" id="IPR017871">
    <property type="entry name" value="ABC_transporter-like_CS"/>
</dbReference>
<feature type="domain" description="ABC transporter" evidence="5">
    <location>
        <begin position="16"/>
        <end position="257"/>
    </location>
</feature>
<dbReference type="InterPro" id="IPR003439">
    <property type="entry name" value="ABC_transporter-like_ATP-bd"/>
</dbReference>
<evidence type="ECO:0000256" key="3">
    <source>
        <dbReference type="ARBA" id="ARBA00022741"/>
    </source>
</evidence>
<keyword evidence="4 6" id="KW-0067">ATP-binding</keyword>
<dbReference type="CDD" id="cd03257">
    <property type="entry name" value="ABC_NikE_OppD_transporters"/>
    <property type="match status" value="1"/>
</dbReference>
<evidence type="ECO:0000256" key="4">
    <source>
        <dbReference type="ARBA" id="ARBA00022840"/>
    </source>
</evidence>
<dbReference type="Pfam" id="PF08352">
    <property type="entry name" value="oligo_HPY"/>
    <property type="match status" value="1"/>
</dbReference>
<dbReference type="InterPro" id="IPR050319">
    <property type="entry name" value="ABC_transp_ATP-bind"/>
</dbReference>
<dbReference type="InterPro" id="IPR003593">
    <property type="entry name" value="AAA+_ATPase"/>
</dbReference>
<protein>
    <submittedName>
        <fullName evidence="6">Oligopeptide transport ATP-binding protein OppF</fullName>
    </submittedName>
</protein>
<dbReference type="EMBL" id="MLJW01000014">
    <property type="protein sequence ID" value="OIR13465.1"/>
    <property type="molecule type" value="Genomic_DNA"/>
</dbReference>
<dbReference type="Gene3D" id="3.40.50.300">
    <property type="entry name" value="P-loop containing nucleotide triphosphate hydrolases"/>
    <property type="match status" value="1"/>
</dbReference>
<dbReference type="GO" id="GO:0016887">
    <property type="term" value="F:ATP hydrolysis activity"/>
    <property type="evidence" value="ECO:0007669"/>
    <property type="project" value="InterPro"/>
</dbReference>
<evidence type="ECO:0000259" key="5">
    <source>
        <dbReference type="PROSITE" id="PS50893"/>
    </source>
</evidence>